<dbReference type="Gene3D" id="3.90.1530.30">
    <property type="match status" value="1"/>
</dbReference>
<reference evidence="3 4" key="1">
    <citation type="journal article" date="2023" name="Int. J. Syst. Evol. Microbiol.">
        <title>Methylocystis iwaonis sp. nov., a type II methane-oxidizing bacterium from surface soil of a rice paddy field in Japan, and emended description of the genus Methylocystis (ex Whittenbury et al. 1970) Bowman et al. 1993.</title>
        <authorList>
            <person name="Kaise H."/>
            <person name="Sawadogo J.B."/>
            <person name="Alam M.S."/>
            <person name="Ueno C."/>
            <person name="Dianou D."/>
            <person name="Shinjo R."/>
            <person name="Asakawa S."/>
        </authorList>
    </citation>
    <scope>NUCLEOTIDE SEQUENCE [LARGE SCALE GENOMIC DNA]</scope>
    <source>
        <strain evidence="3 4">SS37A-Re</strain>
    </source>
</reference>
<proteinExistence type="predicted"/>
<dbReference type="Pfam" id="PF02195">
    <property type="entry name" value="ParB_N"/>
    <property type="match status" value="1"/>
</dbReference>
<gene>
    <name evidence="3" type="ORF">SS37A_14800</name>
</gene>
<dbReference type="Proteomes" id="UP001317629">
    <property type="component" value="Chromosome"/>
</dbReference>
<evidence type="ECO:0000313" key="4">
    <source>
        <dbReference type="Proteomes" id="UP001317629"/>
    </source>
</evidence>
<organism evidence="3 4">
    <name type="scientific">Methylocystis iwaonis</name>
    <dbReference type="NCBI Taxonomy" id="2885079"/>
    <lineage>
        <taxon>Bacteria</taxon>
        <taxon>Pseudomonadati</taxon>
        <taxon>Pseudomonadota</taxon>
        <taxon>Alphaproteobacteria</taxon>
        <taxon>Hyphomicrobiales</taxon>
        <taxon>Methylocystaceae</taxon>
        <taxon>Methylocystis</taxon>
    </lineage>
</organism>
<keyword evidence="4" id="KW-1185">Reference proteome</keyword>
<evidence type="ECO:0000259" key="2">
    <source>
        <dbReference type="SMART" id="SM00470"/>
    </source>
</evidence>
<dbReference type="PANTHER" id="PTHR33375">
    <property type="entry name" value="CHROMOSOME-PARTITIONING PROTEIN PARB-RELATED"/>
    <property type="match status" value="1"/>
</dbReference>
<dbReference type="RefSeq" id="WP_281931521.1">
    <property type="nucleotide sequence ID" value="NZ_AP027142.1"/>
</dbReference>
<evidence type="ECO:0000313" key="3">
    <source>
        <dbReference type="EMBL" id="BDV33951.1"/>
    </source>
</evidence>
<evidence type="ECO:0000256" key="1">
    <source>
        <dbReference type="SAM" id="MobiDB-lite"/>
    </source>
</evidence>
<dbReference type="SMART" id="SM00470">
    <property type="entry name" value="ParB"/>
    <property type="match status" value="1"/>
</dbReference>
<protein>
    <submittedName>
        <fullName evidence="3">Chromosome partitioning protein ParB</fullName>
    </submittedName>
</protein>
<dbReference type="InterPro" id="IPR003115">
    <property type="entry name" value="ParB_N"/>
</dbReference>
<dbReference type="SUPFAM" id="SSF109709">
    <property type="entry name" value="KorB DNA-binding domain-like"/>
    <property type="match status" value="1"/>
</dbReference>
<feature type="region of interest" description="Disordered" evidence="1">
    <location>
        <begin position="369"/>
        <end position="389"/>
    </location>
</feature>
<feature type="domain" description="ParB-like N-terminal" evidence="2">
    <location>
        <begin position="3"/>
        <end position="104"/>
    </location>
</feature>
<name>A0ABM8E7L0_9HYPH</name>
<dbReference type="InterPro" id="IPR050336">
    <property type="entry name" value="Chromosome_partition/occlusion"/>
</dbReference>
<dbReference type="PANTHER" id="PTHR33375:SF7">
    <property type="entry name" value="CHROMOSOME 2-PARTITIONING PROTEIN PARB-RELATED"/>
    <property type="match status" value="1"/>
</dbReference>
<sequence>MTTTLPLSSITRISPLNPRRGIDDVAQLAATFAVIGLKQDLIVWPTPGQPGEYEVLDGGRRWRALTQLAAEGGPAPRNLRDFDAIPVEIHEGDEVSARLVALAVSTTSRPLHPVDDYEAFSELVDAGMRLADVAKVFHVTEKIVRQRLALASLAPRVREMWRKGVMSREAAEAYTIAPLEAQEALLDDWAARAPHKLDDAIAIRAALRGDAMVASEPVAKFLTADAERLEAYLAGGGRVLDDLFAERPGLRDPRIAIRVANDLLRKEAERVAAAEGWGFGLAKGDRATFGGMADPPFNDDEDERLNKIDDALEIEGADYVALNEERESIFAAATLRAFSPEERSCAGVEAWLNSEGLICFSRGVALPDEAASASGGDEPESPPGDSGEKLALADEHAEADDVPKPLGEPGKQLRAIIDIGATAALRDAVRQRPDIAMMLAVAALGCQYGVYGASLRPVQSHEPEDNELLKRIRPLNFPDALAACAEASTCDLTVALARIVAAGIETQGVGFDAIGVLFRNVAARGGDVTGALSRAVDRRAFFEASEKERTLRVVAALVGPAEADRVRGRKKNKLAEYAATLSKEQGHLPPPFSNWMAFPTRPGALEEAIFSDREAPLAQAMRDAIHADESKSARPARGAKKQADPFDTKIAEACSAYPALGQFLRSQVHFGNEALDAGRLKASELYEAYSSFAQATKSKQAALREFGEVIAAIGVEKKRFKTGVHYLNIALRDPQPAAKGAQ</sequence>
<accession>A0ABM8E7L0</accession>
<dbReference type="SUPFAM" id="SSF110849">
    <property type="entry name" value="ParB/Sulfiredoxin"/>
    <property type="match status" value="1"/>
</dbReference>
<dbReference type="InterPro" id="IPR036086">
    <property type="entry name" value="ParB/Sulfiredoxin_sf"/>
</dbReference>
<dbReference type="Gene3D" id="1.10.10.2830">
    <property type="match status" value="1"/>
</dbReference>
<dbReference type="EMBL" id="AP027142">
    <property type="protein sequence ID" value="BDV33951.1"/>
    <property type="molecule type" value="Genomic_DNA"/>
</dbReference>